<dbReference type="Gene3D" id="1.10.238.10">
    <property type="entry name" value="EF-hand"/>
    <property type="match status" value="1"/>
</dbReference>
<sequence>MNSKITIIALIGLSLISGTSLAAKNSGMQMNSNMPQFSQIDLDQDQAISPTEFEQFRQQRINERKAEGRMMKNQNQANKFDVIDTNKDGVIDPDEFNTHQVNNRMAKW</sequence>
<name>A0A2T3N2P2_9GAMM</name>
<feature type="domain" description="EF-hand" evidence="2">
    <location>
        <begin position="80"/>
        <end position="98"/>
    </location>
</feature>
<dbReference type="Pfam" id="PF13202">
    <property type="entry name" value="EF-hand_5"/>
    <property type="match status" value="2"/>
</dbReference>
<evidence type="ECO:0000313" key="3">
    <source>
        <dbReference type="EMBL" id="PSW06639.1"/>
    </source>
</evidence>
<dbReference type="GO" id="GO:0005509">
    <property type="term" value="F:calcium ion binding"/>
    <property type="evidence" value="ECO:0007669"/>
    <property type="project" value="InterPro"/>
</dbReference>
<evidence type="ECO:0000256" key="1">
    <source>
        <dbReference type="SAM" id="SignalP"/>
    </source>
</evidence>
<protein>
    <recommendedName>
        <fullName evidence="2">EF-hand domain-containing protein</fullName>
    </recommendedName>
</protein>
<dbReference type="Proteomes" id="UP000240904">
    <property type="component" value="Unassembled WGS sequence"/>
</dbReference>
<dbReference type="AlphaFoldDB" id="A0A2T3N2P2"/>
<comment type="caution">
    <text evidence="3">The sequence shown here is derived from an EMBL/GenBank/DDBJ whole genome shotgun (WGS) entry which is preliminary data.</text>
</comment>
<dbReference type="InterPro" id="IPR002048">
    <property type="entry name" value="EF_hand_dom"/>
</dbReference>
<dbReference type="InterPro" id="IPR018247">
    <property type="entry name" value="EF_Hand_1_Ca_BS"/>
</dbReference>
<dbReference type="SUPFAM" id="SSF47473">
    <property type="entry name" value="EF-hand"/>
    <property type="match status" value="1"/>
</dbReference>
<keyword evidence="4" id="KW-1185">Reference proteome</keyword>
<evidence type="ECO:0000313" key="4">
    <source>
        <dbReference type="Proteomes" id="UP000240904"/>
    </source>
</evidence>
<reference evidence="3 4" key="1">
    <citation type="submission" date="2018-03" db="EMBL/GenBank/DDBJ databases">
        <title>Whole genome sequencing of Histamine producing bacteria.</title>
        <authorList>
            <person name="Butler K."/>
        </authorList>
    </citation>
    <scope>NUCLEOTIDE SEQUENCE [LARGE SCALE GENOMIC DNA]</scope>
    <source>
        <strain evidence="3 4">DSM 16190</strain>
    </source>
</reference>
<evidence type="ECO:0000259" key="2">
    <source>
        <dbReference type="Pfam" id="PF13202"/>
    </source>
</evidence>
<organism evidence="3 4">
    <name type="scientific">Photobacterium lipolyticum</name>
    <dbReference type="NCBI Taxonomy" id="266810"/>
    <lineage>
        <taxon>Bacteria</taxon>
        <taxon>Pseudomonadati</taxon>
        <taxon>Pseudomonadota</taxon>
        <taxon>Gammaproteobacteria</taxon>
        <taxon>Vibrionales</taxon>
        <taxon>Vibrionaceae</taxon>
        <taxon>Photobacterium</taxon>
    </lineage>
</organism>
<feature type="signal peptide" evidence="1">
    <location>
        <begin position="1"/>
        <end position="22"/>
    </location>
</feature>
<accession>A0A2T3N2P2</accession>
<dbReference type="PROSITE" id="PS00018">
    <property type="entry name" value="EF_HAND_1"/>
    <property type="match status" value="2"/>
</dbReference>
<dbReference type="EMBL" id="PYMC01000002">
    <property type="protein sequence ID" value="PSW06639.1"/>
    <property type="molecule type" value="Genomic_DNA"/>
</dbReference>
<dbReference type="OrthoDB" id="5874947at2"/>
<feature type="domain" description="EF-hand" evidence="2">
    <location>
        <begin position="37"/>
        <end position="56"/>
    </location>
</feature>
<dbReference type="InterPro" id="IPR011992">
    <property type="entry name" value="EF-hand-dom_pair"/>
</dbReference>
<proteinExistence type="predicted"/>
<keyword evidence="1" id="KW-0732">Signal</keyword>
<dbReference type="RefSeq" id="WP_107282003.1">
    <property type="nucleotide sequence ID" value="NZ_PYMC01000002.1"/>
</dbReference>
<feature type="chain" id="PRO_5015437383" description="EF-hand domain-containing protein" evidence="1">
    <location>
        <begin position="23"/>
        <end position="108"/>
    </location>
</feature>
<gene>
    <name evidence="3" type="ORF">C9I89_03635</name>
</gene>